<dbReference type="AlphaFoldDB" id="A0A381TYS9"/>
<dbReference type="EMBL" id="UINC01005414">
    <property type="protein sequence ID" value="SVA21176.1"/>
    <property type="molecule type" value="Genomic_DNA"/>
</dbReference>
<organism evidence="1">
    <name type="scientific">marine metagenome</name>
    <dbReference type="NCBI Taxonomy" id="408172"/>
    <lineage>
        <taxon>unclassified sequences</taxon>
        <taxon>metagenomes</taxon>
        <taxon>ecological metagenomes</taxon>
    </lineage>
</organism>
<reference evidence="1" key="1">
    <citation type="submission" date="2018-05" db="EMBL/GenBank/DDBJ databases">
        <authorList>
            <person name="Lanie J.A."/>
            <person name="Ng W.-L."/>
            <person name="Kazmierczak K.M."/>
            <person name="Andrzejewski T.M."/>
            <person name="Davidsen T.M."/>
            <person name="Wayne K.J."/>
            <person name="Tettelin H."/>
            <person name="Glass J.I."/>
            <person name="Rusch D."/>
            <person name="Podicherti R."/>
            <person name="Tsui H.-C.T."/>
            <person name="Winkler M.E."/>
        </authorList>
    </citation>
    <scope>NUCLEOTIDE SEQUENCE</scope>
</reference>
<name>A0A381TYS9_9ZZZZ</name>
<gene>
    <name evidence="1" type="ORF">METZ01_LOCUS74030</name>
</gene>
<feature type="non-terminal residue" evidence="1">
    <location>
        <position position="33"/>
    </location>
</feature>
<evidence type="ECO:0000313" key="1">
    <source>
        <dbReference type="EMBL" id="SVA21176.1"/>
    </source>
</evidence>
<accession>A0A381TYS9</accession>
<sequence length="33" mass="3831">MLIPLPATIRKSMFTHLHLHTQYSLLEGAIRIK</sequence>
<proteinExistence type="predicted"/>
<protein>
    <submittedName>
        <fullName evidence="1">Uncharacterized protein</fullName>
    </submittedName>
</protein>
<dbReference type="Gene3D" id="3.20.20.140">
    <property type="entry name" value="Metal-dependent hydrolases"/>
    <property type="match status" value="1"/>
</dbReference>